<keyword evidence="2" id="KW-0812">Transmembrane</keyword>
<feature type="region of interest" description="Disordered" evidence="1">
    <location>
        <begin position="924"/>
        <end position="963"/>
    </location>
</feature>
<proteinExistence type="predicted"/>
<feature type="compositionally biased region" description="Basic residues" evidence="1">
    <location>
        <begin position="793"/>
        <end position="809"/>
    </location>
</feature>
<feature type="transmembrane region" description="Helical" evidence="2">
    <location>
        <begin position="188"/>
        <end position="206"/>
    </location>
</feature>
<keyword evidence="2" id="KW-0472">Membrane</keyword>
<keyword evidence="4" id="KW-1185">Reference proteome</keyword>
<dbReference type="Proteomes" id="UP001221757">
    <property type="component" value="Unassembled WGS sequence"/>
</dbReference>
<evidence type="ECO:0000256" key="2">
    <source>
        <dbReference type="SAM" id="Phobius"/>
    </source>
</evidence>
<organism evidence="3 4">
    <name type="scientific">Mycena rosella</name>
    <name type="common">Pink bonnet</name>
    <name type="synonym">Agaricus rosellus</name>
    <dbReference type="NCBI Taxonomy" id="1033263"/>
    <lineage>
        <taxon>Eukaryota</taxon>
        <taxon>Fungi</taxon>
        <taxon>Dikarya</taxon>
        <taxon>Basidiomycota</taxon>
        <taxon>Agaricomycotina</taxon>
        <taxon>Agaricomycetes</taxon>
        <taxon>Agaricomycetidae</taxon>
        <taxon>Agaricales</taxon>
        <taxon>Marasmiineae</taxon>
        <taxon>Mycenaceae</taxon>
        <taxon>Mycena</taxon>
    </lineage>
</organism>
<feature type="transmembrane region" description="Helical" evidence="2">
    <location>
        <begin position="63"/>
        <end position="85"/>
    </location>
</feature>
<feature type="region of interest" description="Disordered" evidence="1">
    <location>
        <begin position="746"/>
        <end position="855"/>
    </location>
</feature>
<accession>A0AAD7CPZ5</accession>
<evidence type="ECO:0000256" key="1">
    <source>
        <dbReference type="SAM" id="MobiDB-lite"/>
    </source>
</evidence>
<reference evidence="3" key="1">
    <citation type="submission" date="2023-03" db="EMBL/GenBank/DDBJ databases">
        <title>Massive genome expansion in bonnet fungi (Mycena s.s.) driven by repeated elements and novel gene families across ecological guilds.</title>
        <authorList>
            <consortium name="Lawrence Berkeley National Laboratory"/>
            <person name="Harder C.B."/>
            <person name="Miyauchi S."/>
            <person name="Viragh M."/>
            <person name="Kuo A."/>
            <person name="Thoen E."/>
            <person name="Andreopoulos B."/>
            <person name="Lu D."/>
            <person name="Skrede I."/>
            <person name="Drula E."/>
            <person name="Henrissat B."/>
            <person name="Morin E."/>
            <person name="Kohler A."/>
            <person name="Barry K."/>
            <person name="LaButti K."/>
            <person name="Morin E."/>
            <person name="Salamov A."/>
            <person name="Lipzen A."/>
            <person name="Mereny Z."/>
            <person name="Hegedus B."/>
            <person name="Baldrian P."/>
            <person name="Stursova M."/>
            <person name="Weitz H."/>
            <person name="Taylor A."/>
            <person name="Grigoriev I.V."/>
            <person name="Nagy L.G."/>
            <person name="Martin F."/>
            <person name="Kauserud H."/>
        </authorList>
    </citation>
    <scope>NUCLEOTIDE SEQUENCE</scope>
    <source>
        <strain evidence="3">CBHHK067</strain>
    </source>
</reference>
<evidence type="ECO:0000313" key="4">
    <source>
        <dbReference type="Proteomes" id="UP001221757"/>
    </source>
</evidence>
<gene>
    <name evidence="3" type="ORF">B0H17DRAFT_1145919</name>
</gene>
<protein>
    <submittedName>
        <fullName evidence="3">Uncharacterized protein</fullName>
    </submittedName>
</protein>
<dbReference type="EMBL" id="JARKIE010000290">
    <property type="protein sequence ID" value="KAJ7657485.1"/>
    <property type="molecule type" value="Genomic_DNA"/>
</dbReference>
<sequence>MPRLSLRWGGLRAAGRSGSGAGALLGWLWEAEQRGAALGQFRGCSLRAAGRLGCDGMHWIRRAVVTGSGGAGGVVIVMFNCAVVWNYGTQMYEMDANRRSVSGWAIVDSGLLEEHQHTCWLRCASSWRRCTVEVRLLTGVNGRIVCSIGGGVVVRGRTSEGGLVWVLQLCLPLMIVVEVSVARLWLEAAAVLTAALHAVVIVWHVVSVHAENGTQMRHGKEGIRMRLRDEQKASTEGVKKSGCRERLMGDADVAVHPAPSPYRRQRLFASVSIDNITSPSRFPPCRAVPSRPWLSIAAAPETTSPSAFGRFLPRPRPISPDISDESSLTLSSIFSSEGALSPATLATSPAPAPGPALLRAALSAIATTPPTPLDDMSEIHPTLFKGDGAGENTTDFLNAICRRNLVSPTWKDPEKVEFFKLSLKSGSYAKHVPAPRSGIPEAEKEMAIQEKGELQEELLSLKLRPEEVGVRVEEDGIEEWGQVRWAIKVTEIATRIEDDGGLIPQALKNIPDLLLLRLGPKRKTWVELVQTMKDIPSSDVAGPQTPSRGLSTAFAGMAASSPTRCVLFPQTPTTTTPMGRVYRTDSERLRMIQKTAVTIHPHNQAGLAAYTQQIAAYAQKHRTLKPSEERPYPLTPGTIGVGSGECHKCGTMGHFSTERSATGNLLIPEIEVRWRQIVQSIRTRAACNANTVAVNIVVDASEDVFGTAEYDHAVIQEYLRTQEKAEGDWWRASSTKSADIAAMHETTMGGDSVPPTRQVPDPAPPVPENPDEHPVTGRKAAAADDLPELQKPAGKRAKRKRGGRRKQERKKVNARDLPAPKQEVAAGPGLSEAADVGGEKKEEGDVQSGGARVGLSAQRRRVIAAWREERQQNGEELERVEAVTQRGVAAEAKAQLVALVGKNGTERKWTKQERMAWRRMKALGSGGHMEAGNHDAHTSQRAPAGNGRDNLGPRRPRRIYRSLQLHVRNTLEGIRKPLSGE</sequence>
<dbReference type="AlphaFoldDB" id="A0AAD7CPZ5"/>
<keyword evidence="2" id="KW-1133">Transmembrane helix</keyword>
<name>A0AAD7CPZ5_MYCRO</name>
<comment type="caution">
    <text evidence="3">The sequence shown here is derived from an EMBL/GenBank/DDBJ whole genome shotgun (WGS) entry which is preliminary data.</text>
</comment>
<evidence type="ECO:0000313" key="3">
    <source>
        <dbReference type="EMBL" id="KAJ7657485.1"/>
    </source>
</evidence>